<organism evidence="1 2">
    <name type="scientific">Cellulomonas wangsupingiae</name>
    <dbReference type="NCBI Taxonomy" id="2968085"/>
    <lineage>
        <taxon>Bacteria</taxon>
        <taxon>Bacillati</taxon>
        <taxon>Actinomycetota</taxon>
        <taxon>Actinomycetes</taxon>
        <taxon>Micrococcales</taxon>
        <taxon>Cellulomonadaceae</taxon>
        <taxon>Cellulomonas</taxon>
    </lineage>
</organism>
<proteinExistence type="predicted"/>
<gene>
    <name evidence="1" type="ORF">NP075_01090</name>
</gene>
<protein>
    <submittedName>
        <fullName evidence="1">Uncharacterized protein</fullName>
    </submittedName>
</protein>
<name>A0ABY5K4K0_9CELL</name>
<evidence type="ECO:0000313" key="1">
    <source>
        <dbReference type="EMBL" id="UUI65367.1"/>
    </source>
</evidence>
<reference evidence="1 2" key="1">
    <citation type="submission" date="2022-07" db="EMBL/GenBank/DDBJ databases">
        <title>Novel species in genus cellulomonas.</title>
        <authorList>
            <person name="Ye L."/>
        </authorList>
    </citation>
    <scope>NUCLEOTIDE SEQUENCE [LARGE SCALE GENOMIC DNA]</scope>
    <source>
        <strain evidence="2">zg-Y908</strain>
    </source>
</reference>
<evidence type="ECO:0000313" key="2">
    <source>
        <dbReference type="Proteomes" id="UP001317322"/>
    </source>
</evidence>
<sequence length="74" mass="7894">MKASGASRLHSETVSAVGGRGVDVRVVPERGEVCVDIVVATTSQAHGAVYTVGDVDDRPWVLEQMREHGHLVRG</sequence>
<dbReference type="RefSeq" id="WP_227564651.1">
    <property type="nucleotide sequence ID" value="NZ_CP101989.1"/>
</dbReference>
<keyword evidence="2" id="KW-1185">Reference proteome</keyword>
<accession>A0ABY5K4K0</accession>
<dbReference type="Proteomes" id="UP001317322">
    <property type="component" value="Chromosome"/>
</dbReference>
<dbReference type="EMBL" id="CP101989">
    <property type="protein sequence ID" value="UUI65367.1"/>
    <property type="molecule type" value="Genomic_DNA"/>
</dbReference>